<protein>
    <submittedName>
        <fullName evidence="2">Uncharacterized protein</fullName>
    </submittedName>
</protein>
<dbReference type="AlphaFoldDB" id="A0A0G0NFE2"/>
<keyword evidence="1" id="KW-0812">Transmembrane</keyword>
<evidence type="ECO:0000256" key="1">
    <source>
        <dbReference type="SAM" id="Phobius"/>
    </source>
</evidence>
<keyword evidence="1" id="KW-1133">Transmembrane helix</keyword>
<sequence>MKFLIKVLGQIYLLPYTLLKSLVSLFRKSKNPLKVPEVGQESSSRLKYYLSFAFWVLTGYFLFRSYIVSNRLVYACPLNYSQPCRNAEAVYKSYCDKSNNNCFRDYEKITLSNNRVVQFSYCDQKAIAVHYCYTETGDVWRIEYYGRNILK</sequence>
<gene>
    <name evidence="2" type="ORF">UT39_C0006G0057</name>
</gene>
<reference evidence="2 3" key="1">
    <citation type="journal article" date="2015" name="Nature">
        <title>rRNA introns, odd ribosomes, and small enigmatic genomes across a large radiation of phyla.</title>
        <authorList>
            <person name="Brown C.T."/>
            <person name="Hug L.A."/>
            <person name="Thomas B.C."/>
            <person name="Sharon I."/>
            <person name="Castelle C.J."/>
            <person name="Singh A."/>
            <person name="Wilkins M.J."/>
            <person name="Williams K.H."/>
            <person name="Banfield J.F."/>
        </authorList>
    </citation>
    <scope>NUCLEOTIDE SEQUENCE [LARGE SCALE GENOMIC DNA]</scope>
</reference>
<dbReference type="STRING" id="1618550.UT39_C0006G0057"/>
<evidence type="ECO:0000313" key="2">
    <source>
        <dbReference type="EMBL" id="KKR11551.1"/>
    </source>
</evidence>
<dbReference type="Proteomes" id="UP000034246">
    <property type="component" value="Unassembled WGS sequence"/>
</dbReference>
<keyword evidence="1" id="KW-0472">Membrane</keyword>
<name>A0A0G0NFE2_9BACT</name>
<comment type="caution">
    <text evidence="2">The sequence shown here is derived from an EMBL/GenBank/DDBJ whole genome shotgun (WGS) entry which is preliminary data.</text>
</comment>
<accession>A0A0G0NFE2</accession>
<feature type="transmembrane region" description="Helical" evidence="1">
    <location>
        <begin position="46"/>
        <end position="63"/>
    </location>
</feature>
<dbReference type="EMBL" id="LBWP01000006">
    <property type="protein sequence ID" value="KKR11551.1"/>
    <property type="molecule type" value="Genomic_DNA"/>
</dbReference>
<organism evidence="2 3">
    <name type="scientific">Candidatus Woesebacteria bacterium GW2011_GWA1_39_21</name>
    <dbReference type="NCBI Taxonomy" id="1618550"/>
    <lineage>
        <taxon>Bacteria</taxon>
        <taxon>Candidatus Woeseibacteriota</taxon>
    </lineage>
</organism>
<feature type="transmembrane region" description="Helical" evidence="1">
    <location>
        <begin position="7"/>
        <end position="26"/>
    </location>
</feature>
<evidence type="ECO:0000313" key="3">
    <source>
        <dbReference type="Proteomes" id="UP000034246"/>
    </source>
</evidence>
<proteinExistence type="predicted"/>